<keyword evidence="1" id="KW-0732">Signal</keyword>
<gene>
    <name evidence="2" type="ORF">H7U19_10165</name>
</gene>
<evidence type="ECO:0008006" key="4">
    <source>
        <dbReference type="Google" id="ProtNLM"/>
    </source>
</evidence>
<dbReference type="AlphaFoldDB" id="A0A923KLE7"/>
<accession>A0A923KLE7</accession>
<proteinExistence type="predicted"/>
<dbReference type="RefSeq" id="WP_186561975.1">
    <property type="nucleotide sequence ID" value="NZ_JACNMF010000003.1"/>
</dbReference>
<reference evidence="2" key="1">
    <citation type="submission" date="2020-08" db="EMBL/GenBank/DDBJ databases">
        <title>Hyunsoonleella sp. strain SJ7 genome sequencing and assembly.</title>
        <authorList>
            <person name="Kim I."/>
        </authorList>
    </citation>
    <scope>NUCLEOTIDE SEQUENCE</scope>
    <source>
        <strain evidence="2">SJ7</strain>
    </source>
</reference>
<keyword evidence="3" id="KW-1185">Reference proteome</keyword>
<sequence>MKRAVPFKLTLILFLIPLLSIATDNSGLPGKYKKEKVIKKEFKVSANANLTVNNSYGNLDIVTWSENRIVFEITIMTSGNNEEKVQDKLDEITVEFNADNSNVSARTKFGQGKSSSWWNWGGKNNVHMKVNYIVKVPITNSIDLNNDYGNINVGKLKGRAKINCDYGKITTKELLADDNQLTFDYTSGCYFDYIKTGKINADYSSYKVGKTKALDINADYTQSEVDIAEDITYNCDYGSLKVHNANTVSGNGDYVTILMGNIYKAVSIKASYGAVKIEKLHPSFKGLNLKTDYTGIKIGYDSSLDFDFDLDLEYADISGDTDFNFLQRIRESHRKKYIGYYGTQNSSNKLTISSDYGGVTFYKH</sequence>
<protein>
    <recommendedName>
        <fullName evidence="4">Adhesin domain-containing protein</fullName>
    </recommendedName>
</protein>
<dbReference type="EMBL" id="JACNMF010000003">
    <property type="protein sequence ID" value="MBC3758768.1"/>
    <property type="molecule type" value="Genomic_DNA"/>
</dbReference>
<comment type="caution">
    <text evidence="2">The sequence shown here is derived from an EMBL/GenBank/DDBJ whole genome shotgun (WGS) entry which is preliminary data.</text>
</comment>
<dbReference type="Proteomes" id="UP000656244">
    <property type="component" value="Unassembled WGS sequence"/>
</dbReference>
<feature type="chain" id="PRO_5037563909" description="Adhesin domain-containing protein" evidence="1">
    <location>
        <begin position="23"/>
        <end position="364"/>
    </location>
</feature>
<evidence type="ECO:0000313" key="2">
    <source>
        <dbReference type="EMBL" id="MBC3758768.1"/>
    </source>
</evidence>
<feature type="signal peptide" evidence="1">
    <location>
        <begin position="1"/>
        <end position="22"/>
    </location>
</feature>
<name>A0A923KLE7_9FLAO</name>
<organism evidence="2 3">
    <name type="scientific">Hyunsoonleella aquatilis</name>
    <dbReference type="NCBI Taxonomy" id="2762758"/>
    <lineage>
        <taxon>Bacteria</taxon>
        <taxon>Pseudomonadati</taxon>
        <taxon>Bacteroidota</taxon>
        <taxon>Flavobacteriia</taxon>
        <taxon>Flavobacteriales</taxon>
        <taxon>Flavobacteriaceae</taxon>
    </lineage>
</organism>
<evidence type="ECO:0000256" key="1">
    <source>
        <dbReference type="SAM" id="SignalP"/>
    </source>
</evidence>
<evidence type="ECO:0000313" key="3">
    <source>
        <dbReference type="Proteomes" id="UP000656244"/>
    </source>
</evidence>